<reference evidence="4 5" key="1">
    <citation type="journal article" date="2012" name="J. Bacteriol.">
        <title>Genome sequence of the bacterium Streptomyces davawensis JCM 4913 and heterologous production of the unique antibiotic roseoflavin.</title>
        <authorList>
            <person name="Jankowitsch F."/>
            <person name="Schwarz J."/>
            <person name="Ruckert C."/>
            <person name="Gust B."/>
            <person name="Szczepanowski R."/>
            <person name="Blom J."/>
            <person name="Pelzer S."/>
            <person name="Kalinowski J."/>
            <person name="Mack M."/>
        </authorList>
    </citation>
    <scope>NUCLEOTIDE SEQUENCE [LARGE SCALE GENOMIC DNA]</scope>
    <source>
        <strain evidence="5">DSM 101723 / JCM 4913 / KCC S-0913 / 768</strain>
    </source>
</reference>
<sequence>MRLTWGNTFPLERGNGMTGDGFAAFLRELKDRSGLSYGVLAKRLHMSTSTLHRYCNGDAVPTDYAPVERLARLCKASPEELVELHRRWVLADAARGKRAADATPPTVVEVEEVAEAAEIAEAAEVAEVVEPETGPAPRRRPRLPRRTAVLAGVALAAVLAGVAFAVSPFNGDDSRNGGTSDAGRRSPLGAAASRDVPPSPDKSSPSASPSPSKSTGADKSTPPAAPPSASRSQSDSVPLTVTTRPYAWEGPCSQHYLIDREAAKVPPPPFEQEAPAWVGAHGAVSAKEQLVTLTVQGTGAETVVLDSLTVRVVAKDTPLPWNDYVMGVGCGGNVPTRPFSVALDAARPVVVAGAGQRDFPFSVSESDPEVFRITADASAYDVRWVLELAWSSGGRSGKLVLDDGGEPFRTSGNNGRPAYEFPLGGEKWLPSSGEGS</sequence>
<keyword evidence="5" id="KW-1185">Reference proteome</keyword>
<dbReference type="AlphaFoldDB" id="K4R5H5"/>
<dbReference type="CDD" id="cd00093">
    <property type="entry name" value="HTH_XRE"/>
    <property type="match status" value="1"/>
</dbReference>
<dbReference type="PATRIC" id="fig|1214101.3.peg.4023"/>
<dbReference type="HOGENOM" id="CLU_032305_1_0_11"/>
<dbReference type="SMART" id="SM00530">
    <property type="entry name" value="HTH_XRE"/>
    <property type="match status" value="1"/>
</dbReference>
<dbReference type="KEGG" id="sdv:BN159_3973"/>
<feature type="transmembrane region" description="Helical" evidence="2">
    <location>
        <begin position="148"/>
        <end position="166"/>
    </location>
</feature>
<dbReference type="eggNOG" id="COG1813">
    <property type="taxonomic scope" value="Bacteria"/>
</dbReference>
<dbReference type="Pfam" id="PF13560">
    <property type="entry name" value="HTH_31"/>
    <property type="match status" value="1"/>
</dbReference>
<keyword evidence="2" id="KW-0472">Membrane</keyword>
<dbReference type="EMBL" id="HE971709">
    <property type="protein sequence ID" value="CCK28352.1"/>
    <property type="molecule type" value="Genomic_DNA"/>
</dbReference>
<keyword evidence="2" id="KW-1133">Transmembrane helix</keyword>
<dbReference type="PROSITE" id="PS50943">
    <property type="entry name" value="HTH_CROC1"/>
    <property type="match status" value="1"/>
</dbReference>
<keyword evidence="2" id="KW-0812">Transmembrane</keyword>
<accession>K4R5H5</accession>
<dbReference type="SUPFAM" id="SSF47413">
    <property type="entry name" value="lambda repressor-like DNA-binding domains"/>
    <property type="match status" value="1"/>
</dbReference>
<dbReference type="STRING" id="1214101.BN159_3973"/>
<dbReference type="Gene3D" id="1.10.260.40">
    <property type="entry name" value="lambda repressor-like DNA-binding domains"/>
    <property type="match status" value="1"/>
</dbReference>
<evidence type="ECO:0000259" key="3">
    <source>
        <dbReference type="PROSITE" id="PS50943"/>
    </source>
</evidence>
<organism evidence="4 5">
    <name type="scientific">Streptomyces davaonensis (strain DSM 101723 / JCM 4913 / KCC S-0913 / 768)</name>
    <dbReference type="NCBI Taxonomy" id="1214101"/>
    <lineage>
        <taxon>Bacteria</taxon>
        <taxon>Bacillati</taxon>
        <taxon>Actinomycetota</taxon>
        <taxon>Actinomycetes</taxon>
        <taxon>Kitasatosporales</taxon>
        <taxon>Streptomycetaceae</taxon>
        <taxon>Streptomyces</taxon>
    </lineage>
</organism>
<name>K4R5H5_STRDJ</name>
<proteinExistence type="predicted"/>
<feature type="region of interest" description="Disordered" evidence="1">
    <location>
        <begin position="403"/>
        <end position="436"/>
    </location>
</feature>
<protein>
    <submittedName>
        <fullName evidence="4">Membrane protein</fullName>
    </submittedName>
</protein>
<dbReference type="GO" id="GO:0003677">
    <property type="term" value="F:DNA binding"/>
    <property type="evidence" value="ECO:0007669"/>
    <property type="project" value="InterPro"/>
</dbReference>
<gene>
    <name evidence="4" type="ORF">BN159_3973</name>
</gene>
<evidence type="ECO:0000256" key="2">
    <source>
        <dbReference type="SAM" id="Phobius"/>
    </source>
</evidence>
<evidence type="ECO:0000313" key="5">
    <source>
        <dbReference type="Proteomes" id="UP000008043"/>
    </source>
</evidence>
<evidence type="ECO:0000313" key="4">
    <source>
        <dbReference type="EMBL" id="CCK28352.1"/>
    </source>
</evidence>
<dbReference type="Proteomes" id="UP000008043">
    <property type="component" value="Chromosome"/>
</dbReference>
<feature type="compositionally biased region" description="Low complexity" evidence="1">
    <location>
        <begin position="201"/>
        <end position="214"/>
    </location>
</feature>
<evidence type="ECO:0000256" key="1">
    <source>
        <dbReference type="SAM" id="MobiDB-lite"/>
    </source>
</evidence>
<feature type="compositionally biased region" description="Low complexity" evidence="1">
    <location>
        <begin position="227"/>
        <end position="238"/>
    </location>
</feature>
<dbReference type="InterPro" id="IPR001387">
    <property type="entry name" value="Cro/C1-type_HTH"/>
</dbReference>
<feature type="region of interest" description="Disordered" evidence="1">
    <location>
        <begin position="168"/>
        <end position="238"/>
    </location>
</feature>
<dbReference type="InterPro" id="IPR010982">
    <property type="entry name" value="Lambda_DNA-bd_dom_sf"/>
</dbReference>
<feature type="domain" description="HTH cro/C1-type" evidence="3">
    <location>
        <begin position="26"/>
        <end position="81"/>
    </location>
</feature>